<feature type="signal peptide" evidence="2">
    <location>
        <begin position="1"/>
        <end position="33"/>
    </location>
</feature>
<dbReference type="EMBL" id="JAODNV010000001">
    <property type="protein sequence ID" value="MCT8988742.1"/>
    <property type="molecule type" value="Genomic_DNA"/>
</dbReference>
<keyword evidence="4" id="KW-1185">Reference proteome</keyword>
<gene>
    <name evidence="3" type="ORF">NYR54_00315</name>
</gene>
<name>A0A9X2X6R0_9HYPH</name>
<dbReference type="SUPFAM" id="SSF89392">
    <property type="entry name" value="Prokaryotic lipoproteins and lipoprotein localization factors"/>
    <property type="match status" value="1"/>
</dbReference>
<organism evidence="3 4">
    <name type="scientific">Chelativorans petroleitrophicus</name>
    <dbReference type="NCBI Taxonomy" id="2975484"/>
    <lineage>
        <taxon>Bacteria</taxon>
        <taxon>Pseudomonadati</taxon>
        <taxon>Pseudomonadota</taxon>
        <taxon>Alphaproteobacteria</taxon>
        <taxon>Hyphomicrobiales</taxon>
        <taxon>Phyllobacteriaceae</taxon>
        <taxon>Chelativorans</taxon>
    </lineage>
</organism>
<keyword evidence="3" id="KW-0449">Lipoprotein</keyword>
<dbReference type="Gene3D" id="2.50.20.10">
    <property type="entry name" value="Lipoprotein localisation LolA/LolB/LppX"/>
    <property type="match status" value="1"/>
</dbReference>
<dbReference type="CDD" id="cd16325">
    <property type="entry name" value="LolA"/>
    <property type="match status" value="1"/>
</dbReference>
<proteinExistence type="predicted"/>
<evidence type="ECO:0000313" key="3">
    <source>
        <dbReference type="EMBL" id="MCT8988742.1"/>
    </source>
</evidence>
<evidence type="ECO:0000256" key="2">
    <source>
        <dbReference type="SAM" id="SignalP"/>
    </source>
</evidence>
<dbReference type="Proteomes" id="UP001149009">
    <property type="component" value="Unassembled WGS sequence"/>
</dbReference>
<keyword evidence="1 2" id="KW-0732">Signal</keyword>
<feature type="chain" id="PRO_5040870373" evidence="2">
    <location>
        <begin position="34"/>
        <end position="213"/>
    </location>
</feature>
<sequence>MTIFAERPSVFRRAVPAFFALAFGLIASGAAHAASDAVQRIADHFSNVRTMTGEFVQFGPRGEQTGGKFYIERPGKIRFDYEPPARFRVISDGTTVVVENRKMNTADIYPLSKTPLKLLLGERIDLSAANVQSVSEEEDLTTVRLVDRQLGVNSTITMMFDSETYDLRQWTITDAQGKDTTVMLFNVQQGVTFDPSVFAIDYSRVNRMARGDF</sequence>
<reference evidence="3" key="1">
    <citation type="submission" date="2022-08" db="EMBL/GenBank/DDBJ databases">
        <title>Chelativorans sichuanense sp. nov., a paraffin oil-degrading bacterium isolated from a mixture of oil-based drill cuttings and paddy soil.</title>
        <authorList>
            <person name="Yu J."/>
            <person name="Liu H."/>
            <person name="Chen Q."/>
        </authorList>
    </citation>
    <scope>NUCLEOTIDE SEQUENCE</scope>
    <source>
        <strain evidence="3">SCAU 2101</strain>
    </source>
</reference>
<dbReference type="RefSeq" id="WP_261513349.1">
    <property type="nucleotide sequence ID" value="NZ_JAODNV010000001.1"/>
</dbReference>
<comment type="caution">
    <text evidence="3">The sequence shown here is derived from an EMBL/GenBank/DDBJ whole genome shotgun (WGS) entry which is preliminary data.</text>
</comment>
<protein>
    <submittedName>
        <fullName evidence="3">Outer membrane lipoprotein carrier protein LolA</fullName>
    </submittedName>
</protein>
<dbReference type="AlphaFoldDB" id="A0A9X2X6R0"/>
<evidence type="ECO:0000313" key="4">
    <source>
        <dbReference type="Proteomes" id="UP001149009"/>
    </source>
</evidence>
<dbReference type="InterPro" id="IPR029046">
    <property type="entry name" value="LolA/LolB/LppX"/>
</dbReference>
<dbReference type="PANTHER" id="PTHR35869">
    <property type="entry name" value="OUTER-MEMBRANE LIPOPROTEIN CARRIER PROTEIN"/>
    <property type="match status" value="1"/>
</dbReference>
<accession>A0A9X2X6R0</accession>
<dbReference type="PANTHER" id="PTHR35869:SF1">
    <property type="entry name" value="OUTER-MEMBRANE LIPOPROTEIN CARRIER PROTEIN"/>
    <property type="match status" value="1"/>
</dbReference>
<evidence type="ECO:0000256" key="1">
    <source>
        <dbReference type="ARBA" id="ARBA00022729"/>
    </source>
</evidence>
<dbReference type="Pfam" id="PF03548">
    <property type="entry name" value="LolA"/>
    <property type="match status" value="1"/>
</dbReference>
<dbReference type="InterPro" id="IPR004564">
    <property type="entry name" value="OM_lipoprot_carrier_LolA-like"/>
</dbReference>